<dbReference type="GO" id="GO:0016853">
    <property type="term" value="F:isomerase activity"/>
    <property type="evidence" value="ECO:0007669"/>
    <property type="project" value="UniProtKB-KW"/>
</dbReference>
<sequence>MSRKVAVVTGSNKGIGLAIVRGLCKHPYPGDVLLTARNEQLGLEAVAALQKEGFNPLFHQLDICDPVSVQRLHDHLLQTYGGVDVLVNNAGIAFKVNATEPFGEQAEVTMQTNFYGTMQVLHSLLPLVKPQGRVVNVSSFASKRALSQCSPTLQARFRDSSISEEDLCQLMQQFVSDAKAGDHLEKGWPSTAYGTTKIGVTVLTRIQAHHISEQRPKDGILVNACCPGWVRTDMAGPKAPKSPEEGAETPLYLALLPPGLTEPHGQFDGYDDPHKTLPSPVVHVRGLVDGVMEADLVEALQEFGPISYVVVMPKKRQALVEFEDLNGACNAVNYASDNQIYIAGHPSFVNYSTSQKISRPGDSDDSRSVNSVLLLTVMNPIYPITTPTRLNVFKNDQDTWDYTNPNLSGQEMNSNPNKRQRQPALLGDHPPEYAGGPQGSYHGHYDDNYGPPPPPHYESRRMGPPMGGPRRAHSQRYGGPQYGHPPPPPPPPPEYSPHADSPVLMVYGLEPSKMNADRVFNIFCLYGNVERVKFMKSKPGAAMVEMGDCFAVDRAITHLNNTFLFGQKLNVCVSKQQAIMPGQSYELEDGSNSFKDFHGTRNNRFTSPEQAAKNRIQHPSNVLHFFNAQPDVSQDIFNKFDITFIQSVNPCREEKGCRDGKGSRVWHPSFRTLRAMSSTSGQLPNYETLLVSRPRENVLHVELNRPNKMNAMNQAFWREMVECFNAIAADTDCRAVVVSGAGKCFTAGIDLMEMASNVLQPEGDDAARMAWNLRRKICEYQESFTVIEKCPKPVLVAVHGACIGGGVDLITACDIRFCSKDAWFQVKEVDIGLAADVGTLQRLPKVIGSQSRVFPDKETLIEGALDMASEIASRSPVAVQGTKINMVYSRDHGVPEGLHYIATWNMSMLQTTDLMKSAQAALEKKSPKDVVYSKL</sequence>
<feature type="compositionally biased region" description="Polar residues" evidence="18">
    <location>
        <begin position="401"/>
        <end position="417"/>
    </location>
</feature>
<dbReference type="Gene3D" id="3.40.50.720">
    <property type="entry name" value="NAD(P)-binding Rossmann-like Domain"/>
    <property type="match status" value="1"/>
</dbReference>
<evidence type="ECO:0000256" key="12">
    <source>
        <dbReference type="ARBA" id="ARBA00026118"/>
    </source>
</evidence>
<keyword evidence="10" id="KW-0576">Peroxisome</keyword>
<gene>
    <name evidence="20" type="primary">Hnrnpl</name>
    <name evidence="20" type="ORF">GTO96_0005201</name>
</gene>
<dbReference type="InterPro" id="IPR036291">
    <property type="entry name" value="NAD(P)-bd_dom_sf"/>
</dbReference>
<dbReference type="FunFam" id="3.90.226.10:FF:000024">
    <property type="entry name" value="Delta3,5-delta2,4-dienoyl-CoA isomerase"/>
    <property type="match status" value="1"/>
</dbReference>
<feature type="compositionally biased region" description="Pro residues" evidence="18">
    <location>
        <begin position="483"/>
        <end position="495"/>
    </location>
</feature>
<protein>
    <recommendedName>
        <fullName evidence="16">Delta(3,5)-Delta(2,4)-dienoyl-CoA isomerase, mitochondrial</fullName>
        <ecNumber evidence="12">1.1.1.184</ecNumber>
    </recommendedName>
</protein>
<dbReference type="Pfam" id="PF13893">
    <property type="entry name" value="RRM_5"/>
    <property type="match status" value="1"/>
</dbReference>
<dbReference type="Gene3D" id="3.90.226.10">
    <property type="entry name" value="2-enoyl-CoA Hydratase, Chain A, domain 1"/>
    <property type="match status" value="1"/>
</dbReference>
<comment type="similarity">
    <text evidence="3">Belongs to the enoyl-CoA hydratase/isomerase family.</text>
</comment>
<dbReference type="PRINTS" id="PR00081">
    <property type="entry name" value="GDHRDH"/>
</dbReference>
<comment type="catalytic activity">
    <reaction evidence="14">
        <text>(3E,5Z,8Z,11Z,14Z)-eicosapentaenoyl-CoA = (2E,4E,8Z,11Z,14Z)-eicosapentaenoyl-CoA</text>
        <dbReference type="Rhea" id="RHEA:45224"/>
        <dbReference type="ChEBI" id="CHEBI:85090"/>
        <dbReference type="ChEBI" id="CHEBI:85091"/>
    </reaction>
</comment>
<dbReference type="InterPro" id="IPR014748">
    <property type="entry name" value="Enoyl-CoA_hydra_C"/>
</dbReference>
<dbReference type="CDD" id="cd05324">
    <property type="entry name" value="carb_red_PTCR-like_SDR_c"/>
    <property type="match status" value="1"/>
</dbReference>
<dbReference type="AlphaFoldDB" id="A0A8X8C0B6"/>
<keyword evidence="17" id="KW-0694">RNA-binding</keyword>
<dbReference type="FunFam" id="1.10.12.10:FF:000004">
    <property type="entry name" value="Delta3,5-delta2,4-dienoyl-CoA isomerase"/>
    <property type="match status" value="1"/>
</dbReference>
<dbReference type="Pfam" id="PF00106">
    <property type="entry name" value="adh_short"/>
    <property type="match status" value="1"/>
</dbReference>
<comment type="caution">
    <text evidence="20">The sequence shown here is derived from an EMBL/GenBank/DDBJ whole genome shotgun (WGS) entry which is preliminary data.</text>
</comment>
<keyword evidence="8" id="KW-0560">Oxidoreductase</keyword>
<evidence type="ECO:0000256" key="18">
    <source>
        <dbReference type="SAM" id="MobiDB-lite"/>
    </source>
</evidence>
<dbReference type="InterPro" id="IPR035979">
    <property type="entry name" value="RBD_domain_sf"/>
</dbReference>
<dbReference type="CDD" id="cd12780">
    <property type="entry name" value="RRM1_hnRNPL"/>
    <property type="match status" value="1"/>
</dbReference>
<dbReference type="GO" id="GO:0005777">
    <property type="term" value="C:peroxisome"/>
    <property type="evidence" value="ECO:0007669"/>
    <property type="project" value="UniProtKB-SubCell"/>
</dbReference>
<dbReference type="PROSITE" id="PS50102">
    <property type="entry name" value="RRM"/>
    <property type="match status" value="2"/>
</dbReference>
<accession>A0A8X8C0B6</accession>
<evidence type="ECO:0000256" key="15">
    <source>
        <dbReference type="ARBA" id="ARBA00055786"/>
    </source>
</evidence>
<feature type="non-terminal residue" evidence="20">
    <location>
        <position position="1"/>
    </location>
</feature>
<keyword evidence="11" id="KW-0413">Isomerase</keyword>
<dbReference type="FunFam" id="3.30.70.330:FF:000073">
    <property type="entry name" value="Heterogeneous nuclear ribonucleoprotein L like"/>
    <property type="match status" value="1"/>
</dbReference>
<dbReference type="GO" id="GO:0003723">
    <property type="term" value="F:RNA binding"/>
    <property type="evidence" value="ECO:0007669"/>
    <property type="project" value="UniProtKB-UniRule"/>
</dbReference>
<feature type="non-terminal residue" evidence="20">
    <location>
        <position position="935"/>
    </location>
</feature>
<evidence type="ECO:0000256" key="3">
    <source>
        <dbReference type="ARBA" id="ARBA00005254"/>
    </source>
</evidence>
<evidence type="ECO:0000256" key="1">
    <source>
        <dbReference type="ARBA" id="ARBA00004275"/>
    </source>
</evidence>
<evidence type="ECO:0000256" key="14">
    <source>
        <dbReference type="ARBA" id="ARBA00052809"/>
    </source>
</evidence>
<proteinExistence type="inferred from homology"/>
<dbReference type="Gene3D" id="1.10.12.10">
    <property type="entry name" value="Lyase 2-enoyl-coa Hydratase, Chain A, domain 2"/>
    <property type="match status" value="1"/>
</dbReference>
<dbReference type="InterPro" id="IPR000504">
    <property type="entry name" value="RRM_dom"/>
</dbReference>
<feature type="region of interest" description="Disordered" evidence="18">
    <location>
        <begin position="401"/>
        <end position="497"/>
    </location>
</feature>
<evidence type="ECO:0000313" key="20">
    <source>
        <dbReference type="EMBL" id="KAG2471361.1"/>
    </source>
</evidence>
<name>A0A8X8C0B6_POLSE</name>
<dbReference type="Proteomes" id="UP000886611">
    <property type="component" value="Unassembled WGS sequence"/>
</dbReference>
<dbReference type="InterPro" id="IPR001753">
    <property type="entry name" value="Enoyl-CoA_hydra/iso"/>
</dbReference>
<keyword evidence="6" id="KW-0521">NADP</keyword>
<comment type="similarity">
    <text evidence="4">Belongs to the short-chain dehydrogenases/reductases (SDR) family.</text>
</comment>
<dbReference type="InterPro" id="IPR002347">
    <property type="entry name" value="SDR_fam"/>
</dbReference>
<evidence type="ECO:0000256" key="7">
    <source>
        <dbReference type="ARBA" id="ARBA00022990"/>
    </source>
</evidence>
<dbReference type="SMART" id="SM00360">
    <property type="entry name" value="RRM"/>
    <property type="match status" value="2"/>
</dbReference>
<dbReference type="GO" id="GO:0006631">
    <property type="term" value="P:fatty acid metabolic process"/>
    <property type="evidence" value="ECO:0007669"/>
    <property type="project" value="UniProtKB-KW"/>
</dbReference>
<feature type="domain" description="RRM" evidence="19">
    <location>
        <begin position="280"/>
        <end position="354"/>
    </location>
</feature>
<dbReference type="PANTHER" id="PTHR43963:SF4">
    <property type="entry name" value="CARBONYL REDUCTASE (NADPH)"/>
    <property type="match status" value="1"/>
</dbReference>
<comment type="function">
    <text evidence="15">Isomerization of 3-trans,5-cis-dienoyl-CoA to 2-trans,4-trans-dienoyl-CoA.</text>
</comment>
<feature type="domain" description="RRM" evidence="19">
    <location>
        <begin position="502"/>
        <end position="576"/>
    </location>
</feature>
<dbReference type="SUPFAM" id="SSF54928">
    <property type="entry name" value="RNA-binding domain, RBD"/>
    <property type="match status" value="2"/>
</dbReference>
<evidence type="ECO:0000256" key="13">
    <source>
        <dbReference type="ARBA" id="ARBA00051408"/>
    </source>
</evidence>
<dbReference type="PROSITE" id="PS00061">
    <property type="entry name" value="ADH_SHORT"/>
    <property type="match status" value="1"/>
</dbReference>
<dbReference type="InterPro" id="IPR029045">
    <property type="entry name" value="ClpP/crotonase-like_dom_sf"/>
</dbReference>
<dbReference type="InterPro" id="IPR034816">
    <property type="entry name" value="hnRNP-L_RRM3"/>
</dbReference>
<dbReference type="InterPro" id="IPR045313">
    <property type="entry name" value="CBR1-like"/>
</dbReference>
<keyword evidence="9" id="KW-0443">Lipid metabolism</keyword>
<dbReference type="InterPro" id="IPR012677">
    <property type="entry name" value="Nucleotide-bd_a/b_plait_sf"/>
</dbReference>
<evidence type="ECO:0000256" key="6">
    <source>
        <dbReference type="ARBA" id="ARBA00022857"/>
    </source>
</evidence>
<dbReference type="InterPro" id="IPR035005">
    <property type="entry name" value="hnRNPL_RRM1"/>
</dbReference>
<evidence type="ECO:0000256" key="11">
    <source>
        <dbReference type="ARBA" id="ARBA00023235"/>
    </source>
</evidence>
<dbReference type="SUPFAM" id="SSF52096">
    <property type="entry name" value="ClpP/crotonase"/>
    <property type="match status" value="1"/>
</dbReference>
<dbReference type="GO" id="GO:0004090">
    <property type="term" value="F:carbonyl reductase (NADPH) activity"/>
    <property type="evidence" value="ECO:0007669"/>
    <property type="project" value="UniProtKB-EC"/>
</dbReference>
<comment type="subcellular location">
    <subcellularLocation>
        <location evidence="1">Peroxisome</location>
    </subcellularLocation>
</comment>
<evidence type="ECO:0000256" key="4">
    <source>
        <dbReference type="ARBA" id="ARBA00006484"/>
    </source>
</evidence>
<dbReference type="Gene3D" id="3.30.70.330">
    <property type="match status" value="3"/>
</dbReference>
<keyword evidence="7" id="KW-0007">Acetylation</keyword>
<evidence type="ECO:0000256" key="5">
    <source>
        <dbReference type="ARBA" id="ARBA00022832"/>
    </source>
</evidence>
<keyword evidence="21" id="KW-1185">Reference proteome</keyword>
<dbReference type="PRINTS" id="PR00080">
    <property type="entry name" value="SDRFAMILY"/>
</dbReference>
<dbReference type="CDD" id="cd06558">
    <property type="entry name" value="crotonase-like"/>
    <property type="match status" value="1"/>
</dbReference>
<evidence type="ECO:0000313" key="21">
    <source>
        <dbReference type="Proteomes" id="UP000886611"/>
    </source>
</evidence>
<evidence type="ECO:0000256" key="9">
    <source>
        <dbReference type="ARBA" id="ARBA00023098"/>
    </source>
</evidence>
<evidence type="ECO:0000256" key="10">
    <source>
        <dbReference type="ARBA" id="ARBA00023140"/>
    </source>
</evidence>
<evidence type="ECO:0000256" key="2">
    <source>
        <dbReference type="ARBA" id="ARBA00005005"/>
    </source>
</evidence>
<evidence type="ECO:0000259" key="19">
    <source>
        <dbReference type="PROSITE" id="PS50102"/>
    </source>
</evidence>
<comment type="catalytic activity">
    <reaction evidence="13">
        <text>(3E,5Z)-octadienoyl-CoA = (2E,4E)-octadienoyl-CoA</text>
        <dbReference type="Rhea" id="RHEA:45244"/>
        <dbReference type="ChEBI" id="CHEBI:62243"/>
        <dbReference type="ChEBI" id="CHEBI:85108"/>
    </reaction>
</comment>
<dbReference type="SUPFAM" id="SSF51735">
    <property type="entry name" value="NAD(P)-binding Rossmann-fold domains"/>
    <property type="match status" value="1"/>
</dbReference>
<organism evidence="20 21">
    <name type="scientific">Polypterus senegalus</name>
    <name type="common">Senegal bichir</name>
    <dbReference type="NCBI Taxonomy" id="55291"/>
    <lineage>
        <taxon>Eukaryota</taxon>
        <taxon>Metazoa</taxon>
        <taxon>Chordata</taxon>
        <taxon>Craniata</taxon>
        <taxon>Vertebrata</taxon>
        <taxon>Euteleostomi</taxon>
        <taxon>Actinopterygii</taxon>
        <taxon>Polypteriformes</taxon>
        <taxon>Polypteridae</taxon>
        <taxon>Polypterus</taxon>
    </lineage>
</organism>
<dbReference type="Pfam" id="PF00378">
    <property type="entry name" value="ECH_1"/>
    <property type="match status" value="1"/>
</dbReference>
<dbReference type="CDD" id="cd12699">
    <property type="entry name" value="RRM3_hnRNPL"/>
    <property type="match status" value="1"/>
</dbReference>
<evidence type="ECO:0000256" key="8">
    <source>
        <dbReference type="ARBA" id="ARBA00023002"/>
    </source>
</evidence>
<evidence type="ECO:0000256" key="17">
    <source>
        <dbReference type="PROSITE-ProRule" id="PRU00176"/>
    </source>
</evidence>
<keyword evidence="5" id="KW-0276">Fatty acid metabolism</keyword>
<comment type="pathway">
    <text evidence="2">Lipid metabolism; fatty acid beta-oxidation.</text>
</comment>
<dbReference type="PANTHER" id="PTHR43963">
    <property type="entry name" value="CARBONYL REDUCTASE 1-RELATED"/>
    <property type="match status" value="1"/>
</dbReference>
<dbReference type="Pfam" id="PF00076">
    <property type="entry name" value="RRM_1"/>
    <property type="match status" value="1"/>
</dbReference>
<dbReference type="EC" id="1.1.1.184" evidence="12"/>
<evidence type="ECO:0000256" key="16">
    <source>
        <dbReference type="ARBA" id="ARBA00071021"/>
    </source>
</evidence>
<dbReference type="InterPro" id="IPR020904">
    <property type="entry name" value="Sc_DH/Rdtase_CS"/>
</dbReference>
<reference evidence="20 21" key="1">
    <citation type="journal article" date="2021" name="Cell">
        <title>Tracing the genetic footprints of vertebrate landing in non-teleost ray-finned fishes.</title>
        <authorList>
            <person name="Bi X."/>
            <person name="Wang K."/>
            <person name="Yang L."/>
            <person name="Pan H."/>
            <person name="Jiang H."/>
            <person name="Wei Q."/>
            <person name="Fang M."/>
            <person name="Yu H."/>
            <person name="Zhu C."/>
            <person name="Cai Y."/>
            <person name="He Y."/>
            <person name="Gan X."/>
            <person name="Zeng H."/>
            <person name="Yu D."/>
            <person name="Zhu Y."/>
            <person name="Jiang H."/>
            <person name="Qiu Q."/>
            <person name="Yang H."/>
            <person name="Zhang Y.E."/>
            <person name="Wang W."/>
            <person name="Zhu M."/>
            <person name="He S."/>
            <person name="Zhang G."/>
        </authorList>
    </citation>
    <scope>NUCLEOTIDE SEQUENCE [LARGE SCALE GENOMIC DNA]</scope>
    <source>
        <strain evidence="20">Bchr_013</strain>
    </source>
</reference>
<dbReference type="EMBL" id="JAATIS010000094">
    <property type="protein sequence ID" value="KAG2471361.1"/>
    <property type="molecule type" value="Genomic_DNA"/>
</dbReference>